<keyword evidence="4" id="KW-1185">Reference proteome</keyword>
<dbReference type="AlphaFoldDB" id="A0A1N6WL93"/>
<protein>
    <recommendedName>
        <fullName evidence="5">PsiF repeat-containing protein</fullName>
    </recommendedName>
</protein>
<sequence>MYKVTLMLALALTAAPASADLLDPDCNAEKAAKSAVAKSTIGVGGRCTPAEAAKDMATDKVEDMAPQGKVAGKVKDKIDDKKEPKVKKAVKKALD</sequence>
<evidence type="ECO:0000313" key="3">
    <source>
        <dbReference type="EMBL" id="SIQ90873.1"/>
    </source>
</evidence>
<feature type="signal peptide" evidence="2">
    <location>
        <begin position="1"/>
        <end position="19"/>
    </location>
</feature>
<evidence type="ECO:0000256" key="1">
    <source>
        <dbReference type="SAM" id="MobiDB-lite"/>
    </source>
</evidence>
<dbReference type="Proteomes" id="UP000186895">
    <property type="component" value="Unassembled WGS sequence"/>
</dbReference>
<feature type="region of interest" description="Disordered" evidence="1">
    <location>
        <begin position="68"/>
        <end position="95"/>
    </location>
</feature>
<evidence type="ECO:0000256" key="2">
    <source>
        <dbReference type="SAM" id="SignalP"/>
    </source>
</evidence>
<name>A0A1N6WL93_9GAMM</name>
<dbReference type="EMBL" id="FTMN01000011">
    <property type="protein sequence ID" value="SIQ90873.1"/>
    <property type="molecule type" value="Genomic_DNA"/>
</dbReference>
<gene>
    <name evidence="3" type="ORF">SAMN05421647_11125</name>
</gene>
<feature type="compositionally biased region" description="Basic and acidic residues" evidence="1">
    <location>
        <begin position="73"/>
        <end position="83"/>
    </location>
</feature>
<feature type="chain" id="PRO_5012998115" description="PsiF repeat-containing protein" evidence="2">
    <location>
        <begin position="20"/>
        <end position="95"/>
    </location>
</feature>
<evidence type="ECO:0000313" key="4">
    <source>
        <dbReference type="Proteomes" id="UP000186895"/>
    </source>
</evidence>
<evidence type="ECO:0008006" key="5">
    <source>
        <dbReference type="Google" id="ProtNLM"/>
    </source>
</evidence>
<dbReference type="RefSeq" id="WP_076465478.1">
    <property type="nucleotide sequence ID" value="NZ_FTMN01000011.1"/>
</dbReference>
<organism evidence="3 4">
    <name type="scientific">Marinobacterium stanieri</name>
    <dbReference type="NCBI Taxonomy" id="49186"/>
    <lineage>
        <taxon>Bacteria</taxon>
        <taxon>Pseudomonadati</taxon>
        <taxon>Pseudomonadota</taxon>
        <taxon>Gammaproteobacteria</taxon>
        <taxon>Oceanospirillales</taxon>
        <taxon>Oceanospirillaceae</taxon>
        <taxon>Marinobacterium</taxon>
    </lineage>
</organism>
<proteinExistence type="predicted"/>
<feature type="compositionally biased region" description="Basic residues" evidence="1">
    <location>
        <begin position="84"/>
        <end position="95"/>
    </location>
</feature>
<accession>A0A1N6WL93</accession>
<reference evidence="3 4" key="1">
    <citation type="submission" date="2017-01" db="EMBL/GenBank/DDBJ databases">
        <authorList>
            <person name="Mah S.A."/>
            <person name="Swanson W.J."/>
            <person name="Moy G.W."/>
            <person name="Vacquier V.D."/>
        </authorList>
    </citation>
    <scope>NUCLEOTIDE SEQUENCE [LARGE SCALE GENOMIC DNA]</scope>
    <source>
        <strain evidence="3 4">DSM 7027</strain>
    </source>
</reference>
<keyword evidence="2" id="KW-0732">Signal</keyword>